<dbReference type="PROSITE" id="PS50011">
    <property type="entry name" value="PROTEIN_KINASE_DOM"/>
    <property type="match status" value="1"/>
</dbReference>
<name>A0A1L9VR81_ASPGL</name>
<sequence>MEVEAYNTLQDLQGKHIPQFYSAVTVPTSSFALDHEFSKYANSPGILIQYISWFSLGDIALHAPKYQWQSICEEDMKIVHLYTAKGVRNNDVRPRNMIVHISPRGKFRIFMIDFGCCAFRRQARSEWDWWDMKADRDEEGVIGYFMENHLKEGFVYRRFEFYRNLNKKYKTY</sequence>
<protein>
    <recommendedName>
        <fullName evidence="1">Protein kinase domain-containing protein</fullName>
    </recommendedName>
</protein>
<accession>A0A1L9VR81</accession>
<evidence type="ECO:0000313" key="3">
    <source>
        <dbReference type="Proteomes" id="UP000184300"/>
    </source>
</evidence>
<evidence type="ECO:0000259" key="1">
    <source>
        <dbReference type="PROSITE" id="PS50011"/>
    </source>
</evidence>
<dbReference type="AlphaFoldDB" id="A0A1L9VR81"/>
<dbReference type="EMBL" id="KV878892">
    <property type="protein sequence ID" value="OJJ86417.1"/>
    <property type="molecule type" value="Genomic_DNA"/>
</dbReference>
<dbReference type="GO" id="GO:0004672">
    <property type="term" value="F:protein kinase activity"/>
    <property type="evidence" value="ECO:0007669"/>
    <property type="project" value="InterPro"/>
</dbReference>
<dbReference type="Proteomes" id="UP000184300">
    <property type="component" value="Unassembled WGS sequence"/>
</dbReference>
<dbReference type="InterPro" id="IPR011009">
    <property type="entry name" value="Kinase-like_dom_sf"/>
</dbReference>
<gene>
    <name evidence="2" type="ORF">ASPGLDRAFT_23614</name>
</gene>
<dbReference type="InterPro" id="IPR000719">
    <property type="entry name" value="Prot_kinase_dom"/>
</dbReference>
<dbReference type="GeneID" id="34459565"/>
<dbReference type="SUPFAM" id="SSF56112">
    <property type="entry name" value="Protein kinase-like (PK-like)"/>
    <property type="match status" value="1"/>
</dbReference>
<dbReference type="RefSeq" id="XP_022403106.1">
    <property type="nucleotide sequence ID" value="XM_022543304.1"/>
</dbReference>
<organism evidence="2 3">
    <name type="scientific">Aspergillus glaucus CBS 516.65</name>
    <dbReference type="NCBI Taxonomy" id="1160497"/>
    <lineage>
        <taxon>Eukaryota</taxon>
        <taxon>Fungi</taxon>
        <taxon>Dikarya</taxon>
        <taxon>Ascomycota</taxon>
        <taxon>Pezizomycotina</taxon>
        <taxon>Eurotiomycetes</taxon>
        <taxon>Eurotiomycetidae</taxon>
        <taxon>Eurotiales</taxon>
        <taxon>Aspergillaceae</taxon>
        <taxon>Aspergillus</taxon>
        <taxon>Aspergillus subgen. Aspergillus</taxon>
    </lineage>
</organism>
<reference evidence="3" key="1">
    <citation type="journal article" date="2017" name="Genome Biol.">
        <title>Comparative genomics reveals high biological diversity and specific adaptations in the industrially and medically important fungal genus Aspergillus.</title>
        <authorList>
            <person name="de Vries R.P."/>
            <person name="Riley R."/>
            <person name="Wiebenga A."/>
            <person name="Aguilar-Osorio G."/>
            <person name="Amillis S."/>
            <person name="Uchima C.A."/>
            <person name="Anderluh G."/>
            <person name="Asadollahi M."/>
            <person name="Askin M."/>
            <person name="Barry K."/>
            <person name="Battaglia E."/>
            <person name="Bayram O."/>
            <person name="Benocci T."/>
            <person name="Braus-Stromeyer S.A."/>
            <person name="Caldana C."/>
            <person name="Canovas D."/>
            <person name="Cerqueira G.C."/>
            <person name="Chen F."/>
            <person name="Chen W."/>
            <person name="Choi C."/>
            <person name="Clum A."/>
            <person name="Dos Santos R.A."/>
            <person name="Damasio A.R."/>
            <person name="Diallinas G."/>
            <person name="Emri T."/>
            <person name="Fekete E."/>
            <person name="Flipphi M."/>
            <person name="Freyberg S."/>
            <person name="Gallo A."/>
            <person name="Gournas C."/>
            <person name="Habgood R."/>
            <person name="Hainaut M."/>
            <person name="Harispe M.L."/>
            <person name="Henrissat B."/>
            <person name="Hilden K.S."/>
            <person name="Hope R."/>
            <person name="Hossain A."/>
            <person name="Karabika E."/>
            <person name="Karaffa L."/>
            <person name="Karanyi Z."/>
            <person name="Krasevec N."/>
            <person name="Kuo A."/>
            <person name="Kusch H."/>
            <person name="LaButti K."/>
            <person name="Lagendijk E.L."/>
            <person name="Lapidus A."/>
            <person name="Levasseur A."/>
            <person name="Lindquist E."/>
            <person name="Lipzen A."/>
            <person name="Logrieco A.F."/>
            <person name="MacCabe A."/>
            <person name="Maekelae M.R."/>
            <person name="Malavazi I."/>
            <person name="Melin P."/>
            <person name="Meyer V."/>
            <person name="Mielnichuk N."/>
            <person name="Miskei M."/>
            <person name="Molnar A.P."/>
            <person name="Mule G."/>
            <person name="Ngan C.Y."/>
            <person name="Orejas M."/>
            <person name="Orosz E."/>
            <person name="Ouedraogo J.P."/>
            <person name="Overkamp K.M."/>
            <person name="Park H.-S."/>
            <person name="Perrone G."/>
            <person name="Piumi F."/>
            <person name="Punt P.J."/>
            <person name="Ram A.F."/>
            <person name="Ramon A."/>
            <person name="Rauscher S."/>
            <person name="Record E."/>
            <person name="Riano-Pachon D.M."/>
            <person name="Robert V."/>
            <person name="Roehrig J."/>
            <person name="Ruller R."/>
            <person name="Salamov A."/>
            <person name="Salih N.S."/>
            <person name="Samson R.A."/>
            <person name="Sandor E."/>
            <person name="Sanguinetti M."/>
            <person name="Schuetze T."/>
            <person name="Sepcic K."/>
            <person name="Shelest E."/>
            <person name="Sherlock G."/>
            <person name="Sophianopoulou V."/>
            <person name="Squina F.M."/>
            <person name="Sun H."/>
            <person name="Susca A."/>
            <person name="Todd R.B."/>
            <person name="Tsang A."/>
            <person name="Unkles S.E."/>
            <person name="van de Wiele N."/>
            <person name="van Rossen-Uffink D."/>
            <person name="Oliveira J.V."/>
            <person name="Vesth T.C."/>
            <person name="Visser J."/>
            <person name="Yu J.-H."/>
            <person name="Zhou M."/>
            <person name="Andersen M.R."/>
            <person name="Archer D.B."/>
            <person name="Baker S.E."/>
            <person name="Benoit I."/>
            <person name="Brakhage A.A."/>
            <person name="Braus G.H."/>
            <person name="Fischer R."/>
            <person name="Frisvad J.C."/>
            <person name="Goldman G.H."/>
            <person name="Houbraken J."/>
            <person name="Oakley B."/>
            <person name="Pocsi I."/>
            <person name="Scazzocchio C."/>
            <person name="Seiboth B."/>
            <person name="vanKuyk P.A."/>
            <person name="Wortman J."/>
            <person name="Dyer P.S."/>
            <person name="Grigoriev I.V."/>
        </authorList>
    </citation>
    <scope>NUCLEOTIDE SEQUENCE [LARGE SCALE GENOMIC DNA]</scope>
    <source>
        <strain evidence="3">CBS 516.65</strain>
    </source>
</reference>
<dbReference type="STRING" id="1160497.A0A1L9VR81"/>
<dbReference type="VEuPathDB" id="FungiDB:ASPGLDRAFT_23614"/>
<dbReference type="OrthoDB" id="5134445at2759"/>
<feature type="domain" description="Protein kinase" evidence="1">
    <location>
        <begin position="1"/>
        <end position="172"/>
    </location>
</feature>
<dbReference type="GO" id="GO:0005524">
    <property type="term" value="F:ATP binding"/>
    <property type="evidence" value="ECO:0007669"/>
    <property type="project" value="InterPro"/>
</dbReference>
<proteinExistence type="predicted"/>
<evidence type="ECO:0000313" key="2">
    <source>
        <dbReference type="EMBL" id="OJJ86417.1"/>
    </source>
</evidence>
<keyword evidence="3" id="KW-1185">Reference proteome</keyword>